<feature type="region of interest" description="Disordered" evidence="2">
    <location>
        <begin position="96"/>
        <end position="133"/>
    </location>
</feature>
<dbReference type="PROSITE" id="PS01031">
    <property type="entry name" value="SHSP"/>
    <property type="match status" value="1"/>
</dbReference>
<dbReference type="OrthoDB" id="5511210at2759"/>
<reference evidence="4" key="1">
    <citation type="submission" date="2020-06" db="EMBL/GenBank/DDBJ databases">
        <title>Draft genome sequences of strains closely related to Aspergillus parafelis and Aspergillus hiratsukae.</title>
        <authorList>
            <person name="Dos Santos R.A.C."/>
            <person name="Rivero-Menendez O."/>
            <person name="Steenwyk J.L."/>
            <person name="Mead M.E."/>
            <person name="Goldman G.H."/>
            <person name="Alastruey-Izquierdo A."/>
            <person name="Rokas A."/>
        </authorList>
    </citation>
    <scope>NUCLEOTIDE SEQUENCE</scope>
    <source>
        <strain evidence="4">CNM-CM5793</strain>
        <strain evidence="5">CNM-CM6106</strain>
    </source>
</reference>
<dbReference type="Proteomes" id="UP000662466">
    <property type="component" value="Unassembled WGS sequence"/>
</dbReference>
<comment type="similarity">
    <text evidence="1">Belongs to the small heat shock protein (HSP20) family.</text>
</comment>
<evidence type="ECO:0000313" key="5">
    <source>
        <dbReference type="EMBL" id="KAF7167306.1"/>
    </source>
</evidence>
<dbReference type="EMBL" id="JACBAF010002115">
    <property type="protein sequence ID" value="KAF7167306.1"/>
    <property type="molecule type" value="Genomic_DNA"/>
</dbReference>
<feature type="region of interest" description="Disordered" evidence="2">
    <location>
        <begin position="27"/>
        <end position="70"/>
    </location>
</feature>
<evidence type="ECO:0000256" key="1">
    <source>
        <dbReference type="PROSITE-ProRule" id="PRU00285"/>
    </source>
</evidence>
<accession>A0A8H6PD57</accession>
<organism evidence="4 6">
    <name type="scientific">Aspergillus hiratsukae</name>
    <dbReference type="NCBI Taxonomy" id="1194566"/>
    <lineage>
        <taxon>Eukaryota</taxon>
        <taxon>Fungi</taxon>
        <taxon>Dikarya</taxon>
        <taxon>Ascomycota</taxon>
        <taxon>Pezizomycotina</taxon>
        <taxon>Eurotiomycetes</taxon>
        <taxon>Eurotiomycetidae</taxon>
        <taxon>Eurotiales</taxon>
        <taxon>Aspergillaceae</taxon>
        <taxon>Aspergillus</taxon>
        <taxon>Aspergillus subgen. Fumigati</taxon>
    </lineage>
</organism>
<feature type="domain" description="SHSP" evidence="3">
    <location>
        <begin position="193"/>
        <end position="315"/>
    </location>
</feature>
<gene>
    <name evidence="4" type="ORF">CNMCM5793_002807</name>
    <name evidence="5" type="ORF">CNMCM6106_002909</name>
</gene>
<feature type="compositionally biased region" description="Basic and acidic residues" evidence="2">
    <location>
        <begin position="35"/>
        <end position="67"/>
    </location>
</feature>
<dbReference type="InterPro" id="IPR008978">
    <property type="entry name" value="HSP20-like_chaperone"/>
</dbReference>
<protein>
    <recommendedName>
        <fullName evidence="3">SHSP domain-containing protein</fullName>
    </recommendedName>
</protein>
<dbReference type="Proteomes" id="UP000630445">
    <property type="component" value="Unassembled WGS sequence"/>
</dbReference>
<feature type="compositionally biased region" description="Basic and acidic residues" evidence="2">
    <location>
        <begin position="97"/>
        <end position="106"/>
    </location>
</feature>
<feature type="compositionally biased region" description="Basic residues" evidence="2">
    <location>
        <begin position="121"/>
        <end position="131"/>
    </location>
</feature>
<proteinExistence type="inferred from homology"/>
<dbReference type="EMBL" id="JACBAD010001936">
    <property type="protein sequence ID" value="KAF7128265.1"/>
    <property type="molecule type" value="Genomic_DNA"/>
</dbReference>
<evidence type="ECO:0000256" key="2">
    <source>
        <dbReference type="SAM" id="MobiDB-lite"/>
    </source>
</evidence>
<evidence type="ECO:0000313" key="6">
    <source>
        <dbReference type="Proteomes" id="UP000630445"/>
    </source>
</evidence>
<dbReference type="Gene3D" id="2.60.40.790">
    <property type="match status" value="1"/>
</dbReference>
<sequence>MQHSCHFSQHPLAWDISMLEEHPFFAHPHPPPYDDSFKGGDKKSSKCKEKMHEEERPEPGMDDDGHSETPQFGFGHFGGRGGRGFLRHFGPGHLHLHPHEHEHEQENGCNRWTGHEGPGLGHHHHPHHKRGGPGPHFHPWAMIRGLGRGGPGRGRGAGGRCGGGFRHPFYNFHHMHPRFHSFYHSRDSTSFTHDMASFTPPVDIFVTATQTIIHASLPGAHESDLSVAYDASRSILRMAGVVHRPGVDEDMYRALLVGERGRHVGVFEREVPTSHNVAVERVHAQLVHGILRVALPRVEGEVQQHDEEMDEVQKDGAREESWVSSECTIEGKEHEYEEEEEEVEREYVKVNIQ</sequence>
<dbReference type="AlphaFoldDB" id="A0A8H6PD57"/>
<dbReference type="InterPro" id="IPR002068">
    <property type="entry name" value="A-crystallin/Hsp20_dom"/>
</dbReference>
<evidence type="ECO:0000259" key="3">
    <source>
        <dbReference type="PROSITE" id="PS01031"/>
    </source>
</evidence>
<evidence type="ECO:0000313" key="4">
    <source>
        <dbReference type="EMBL" id="KAF7128265.1"/>
    </source>
</evidence>
<keyword evidence="6" id="KW-1185">Reference proteome</keyword>
<dbReference type="CDD" id="cd06464">
    <property type="entry name" value="ACD_sHsps-like"/>
    <property type="match status" value="1"/>
</dbReference>
<feature type="region of interest" description="Disordered" evidence="2">
    <location>
        <begin position="310"/>
        <end position="340"/>
    </location>
</feature>
<dbReference type="SUPFAM" id="SSF49764">
    <property type="entry name" value="HSP20-like chaperones"/>
    <property type="match status" value="1"/>
</dbReference>
<feature type="compositionally biased region" description="Basic and acidic residues" evidence="2">
    <location>
        <begin position="310"/>
        <end position="321"/>
    </location>
</feature>
<comment type="caution">
    <text evidence="4">The sequence shown here is derived from an EMBL/GenBank/DDBJ whole genome shotgun (WGS) entry which is preliminary data.</text>
</comment>
<name>A0A8H6PD57_9EURO</name>